<dbReference type="Proteomes" id="UP001312908">
    <property type="component" value="Unassembled WGS sequence"/>
</dbReference>
<accession>A0ABU7TYL3</accession>
<dbReference type="InterPro" id="IPR016477">
    <property type="entry name" value="Fructo-/Ketosamine-3-kinase"/>
</dbReference>
<dbReference type="SUPFAM" id="SSF56112">
    <property type="entry name" value="Protein kinase-like (PK-like)"/>
    <property type="match status" value="1"/>
</dbReference>
<dbReference type="PIRSF" id="PIRSF006221">
    <property type="entry name" value="Ketosamine-3-kinase"/>
    <property type="match status" value="1"/>
</dbReference>
<sequence>MTPMKTTLAAVLAPRKIVRIAEMQGGDTSSVWHVTLDGDEALIAKSSPAPDAEARMLQALSACGAPVPDVLHVTDHLLIISYIPNVSASEAGWRGFGTALRKMHDVAQDAPYGWSDDYAIGRVTLPKAQSHDWAAFWMRERLCPLANALPPHLQRQFQGMAALMERHLPSHPKPALLHGDLWLGNVLFSDHGVSALIDPACMIGDAHAEFAVLTLFSTPPQAFWDAYQIDVTSLQPKFTIYQLWPALMHHRLFGNSYLGLVSNLLDRIADHFNPACE</sequence>
<reference evidence="3 4" key="1">
    <citation type="submission" date="2023-10" db="EMBL/GenBank/DDBJ databases">
        <title>Sorlinia euscelidii gen. nov., sp. nov., an acetic acid bacteria isolated from the gut of Euscelidius variegatus emitter.</title>
        <authorList>
            <person name="Michoud G."/>
            <person name="Marasco R."/>
            <person name="Seferji K."/>
            <person name="Gonella E."/>
            <person name="Garuglieri E."/>
            <person name="Alma A."/>
            <person name="Mapelli F."/>
            <person name="Borin S."/>
            <person name="Daffonchio D."/>
            <person name="Crotti E."/>
        </authorList>
    </citation>
    <scope>NUCLEOTIDE SEQUENCE [LARGE SCALE GENOMIC DNA]</scope>
    <source>
        <strain evidence="3 4">EV16P</strain>
    </source>
</reference>
<evidence type="ECO:0000256" key="1">
    <source>
        <dbReference type="ARBA" id="ARBA00009460"/>
    </source>
</evidence>
<dbReference type="InterPro" id="IPR011009">
    <property type="entry name" value="Kinase-like_dom_sf"/>
</dbReference>
<comment type="similarity">
    <text evidence="1 2">Belongs to the fructosamine kinase family.</text>
</comment>
<keyword evidence="2" id="KW-0808">Transferase</keyword>
<evidence type="ECO:0008006" key="5">
    <source>
        <dbReference type="Google" id="ProtNLM"/>
    </source>
</evidence>
<keyword evidence="2" id="KW-0418">Kinase</keyword>
<dbReference type="Gene3D" id="3.30.200.20">
    <property type="entry name" value="Phosphorylase Kinase, domain 1"/>
    <property type="match status" value="1"/>
</dbReference>
<name>A0ABU7TYL3_9PROT</name>
<evidence type="ECO:0000313" key="4">
    <source>
        <dbReference type="Proteomes" id="UP001312908"/>
    </source>
</evidence>
<dbReference type="Pfam" id="PF03881">
    <property type="entry name" value="Fructosamin_kin"/>
    <property type="match status" value="1"/>
</dbReference>
<evidence type="ECO:0000313" key="3">
    <source>
        <dbReference type="EMBL" id="MEE8657515.1"/>
    </source>
</evidence>
<evidence type="ECO:0000256" key="2">
    <source>
        <dbReference type="PIRNR" id="PIRNR006221"/>
    </source>
</evidence>
<dbReference type="PANTHER" id="PTHR12149">
    <property type="entry name" value="FRUCTOSAMINE 3 KINASE-RELATED PROTEIN"/>
    <property type="match status" value="1"/>
</dbReference>
<dbReference type="Gene3D" id="3.90.1200.10">
    <property type="match status" value="1"/>
</dbReference>
<dbReference type="PANTHER" id="PTHR12149:SF8">
    <property type="entry name" value="PROTEIN-RIBULOSAMINE 3-KINASE"/>
    <property type="match status" value="1"/>
</dbReference>
<keyword evidence="4" id="KW-1185">Reference proteome</keyword>
<comment type="caution">
    <text evidence="3">The sequence shown here is derived from an EMBL/GenBank/DDBJ whole genome shotgun (WGS) entry which is preliminary data.</text>
</comment>
<organism evidence="3 4">
    <name type="scientific">Sorlinia euscelidii</name>
    <dbReference type="NCBI Taxonomy" id="3081148"/>
    <lineage>
        <taxon>Bacteria</taxon>
        <taxon>Pseudomonadati</taxon>
        <taxon>Pseudomonadota</taxon>
        <taxon>Alphaproteobacteria</taxon>
        <taxon>Acetobacterales</taxon>
        <taxon>Acetobacteraceae</taxon>
        <taxon>Sorlinia</taxon>
    </lineage>
</organism>
<dbReference type="EMBL" id="JAWJZY010000001">
    <property type="protein sequence ID" value="MEE8657515.1"/>
    <property type="molecule type" value="Genomic_DNA"/>
</dbReference>
<proteinExistence type="inferred from homology"/>
<dbReference type="RefSeq" id="WP_394818554.1">
    <property type="nucleotide sequence ID" value="NZ_JAWJZY010000001.1"/>
</dbReference>
<protein>
    <recommendedName>
        <fullName evidence="5">Aminoglycoside phosphotransferase</fullName>
    </recommendedName>
</protein>
<gene>
    <name evidence="3" type="ORF">DOFOFD_00570</name>
</gene>